<evidence type="ECO:0000313" key="2">
    <source>
        <dbReference type="EMBL" id="CAI4000196.1"/>
    </source>
</evidence>
<comment type="caution">
    <text evidence="2">The sequence shown here is derived from an EMBL/GenBank/DDBJ whole genome shotgun (WGS) entry which is preliminary data.</text>
</comment>
<dbReference type="EMBL" id="CAMXCT020002748">
    <property type="protein sequence ID" value="CAL1153571.1"/>
    <property type="molecule type" value="Genomic_DNA"/>
</dbReference>
<keyword evidence="1" id="KW-0812">Transmembrane</keyword>
<sequence>MAHHRQGPGLQLTWVSDAPAAPAVNFQLNVQLNFQLSEVLALDWFFIFLDLTMSNVEEDTDAALPPCLWQRYGYVFHHCLHIARSRGLKVLRILRLVRLAKLFPKFHSAFIVVQSDFIRLSMGAWFAVVIVVVMNHYVACAWFALGKSFRCFQGVFREGRTCVTLIGSPPT</sequence>
<keyword evidence="1" id="KW-1133">Transmembrane helix</keyword>
<gene>
    <name evidence="2" type="ORF">C1SCF055_LOCUS26332</name>
</gene>
<keyword evidence="1" id="KW-0472">Membrane</keyword>
<dbReference type="Proteomes" id="UP001152797">
    <property type="component" value="Unassembled WGS sequence"/>
</dbReference>
<dbReference type="AlphaFoldDB" id="A0A9P1D1H7"/>
<evidence type="ECO:0000256" key="1">
    <source>
        <dbReference type="SAM" id="Phobius"/>
    </source>
</evidence>
<evidence type="ECO:0000313" key="4">
    <source>
        <dbReference type="Proteomes" id="UP001152797"/>
    </source>
</evidence>
<reference evidence="3 4" key="2">
    <citation type="submission" date="2024-05" db="EMBL/GenBank/DDBJ databases">
        <authorList>
            <person name="Chen Y."/>
            <person name="Shah S."/>
            <person name="Dougan E. K."/>
            <person name="Thang M."/>
            <person name="Chan C."/>
        </authorList>
    </citation>
    <scope>NUCLEOTIDE SEQUENCE [LARGE SCALE GENOMIC DNA]</scope>
</reference>
<accession>A0A9P1D1H7</accession>
<reference evidence="2" key="1">
    <citation type="submission" date="2022-10" db="EMBL/GenBank/DDBJ databases">
        <authorList>
            <person name="Chen Y."/>
            <person name="Dougan E. K."/>
            <person name="Chan C."/>
            <person name="Rhodes N."/>
            <person name="Thang M."/>
        </authorList>
    </citation>
    <scope>NUCLEOTIDE SEQUENCE</scope>
</reference>
<name>A0A9P1D1H7_9DINO</name>
<dbReference type="EMBL" id="CAMXCT030002748">
    <property type="protein sequence ID" value="CAL4787508.1"/>
    <property type="molecule type" value="Genomic_DNA"/>
</dbReference>
<evidence type="ECO:0000313" key="3">
    <source>
        <dbReference type="EMBL" id="CAL4787508.1"/>
    </source>
</evidence>
<keyword evidence="4" id="KW-1185">Reference proteome</keyword>
<protein>
    <submittedName>
        <fullName evidence="3">Potassium voltage-gated channel subfamily H member 5</fullName>
    </submittedName>
</protein>
<organism evidence="2">
    <name type="scientific">Cladocopium goreaui</name>
    <dbReference type="NCBI Taxonomy" id="2562237"/>
    <lineage>
        <taxon>Eukaryota</taxon>
        <taxon>Sar</taxon>
        <taxon>Alveolata</taxon>
        <taxon>Dinophyceae</taxon>
        <taxon>Suessiales</taxon>
        <taxon>Symbiodiniaceae</taxon>
        <taxon>Cladocopium</taxon>
    </lineage>
</organism>
<dbReference type="EMBL" id="CAMXCT010002748">
    <property type="protein sequence ID" value="CAI4000196.1"/>
    <property type="molecule type" value="Genomic_DNA"/>
</dbReference>
<proteinExistence type="predicted"/>
<feature type="transmembrane region" description="Helical" evidence="1">
    <location>
        <begin position="124"/>
        <end position="145"/>
    </location>
</feature>